<evidence type="ECO:0000313" key="2">
    <source>
        <dbReference type="EMBL" id="BAP01168.1"/>
    </source>
</evidence>
<gene>
    <name evidence="2" type="ORF">MCAL160_0719</name>
</gene>
<protein>
    <recommendedName>
        <fullName evidence="1">Luciferase-like domain-containing protein</fullName>
    </recommendedName>
</protein>
<reference evidence="2" key="4">
    <citation type="submission" date="2024-06" db="EMBL/GenBank/DDBJ databases">
        <authorList>
            <consortium name="Mycoplasma californicum genome sequencing consortium"/>
            <person name="Hata E."/>
            <person name="Tanaka K."/>
            <person name="Tamamura Y."/>
        </authorList>
    </citation>
    <scope>NUCLEOTIDE SEQUENCE</scope>
    <source>
        <strain evidence="2">HAZ160_1</strain>
    </source>
</reference>
<proteinExistence type="predicted"/>
<dbReference type="KEGG" id="mcm:MCAL160_0719"/>
<sequence length="334" mass="38635">MKISVLEHGLLTTKNGYKKTYQDLEKICRYSEYLGFYSFWVSEQHDVNALVITNPLILLSHLTSKTKKIKIGCGGIMLKHYQPFSIAEQINTLNLLYPKRLIFGFGANSSTEKVSKLMNTDISSQSFYLKMEQTVDFINKASDFDFKVNPSIDEPIEPTLLITSEKSAIFAAEHKYKINYGWFLYPSKIYAKAVIDTYKKIYKQKWGVDPSDIALSVNVVSGADDIAIENNKKVLALFRIGSHQWNEFKLFPTIQDFSEFNFDDEKERIFNKFYRNIFALKSTENVKNIDNLCVELGIDHLMVLPTMSNVKDRMMALKKIANYYKIGERNEKDY</sequence>
<reference evidence="2" key="2">
    <citation type="journal article" date="2014" name="Genome Announc.">
        <title>Complete Genome Sequence of Mycoplasma californicum Strain HAZ160_1 from Bovine Mastitic Milk in Japan.</title>
        <authorList>
            <person name="Hata E."/>
            <person name="Murakami K."/>
        </authorList>
    </citation>
    <scope>NUCLEOTIDE SEQUENCE</scope>
    <source>
        <strain evidence="2">HAZ160_1</strain>
    </source>
</reference>
<evidence type="ECO:0000259" key="1">
    <source>
        <dbReference type="Pfam" id="PF00296"/>
    </source>
</evidence>
<dbReference type="Gene3D" id="3.20.20.30">
    <property type="entry name" value="Luciferase-like domain"/>
    <property type="match status" value="1"/>
</dbReference>
<reference evidence="2" key="3">
    <citation type="journal article" date="2019" name="Vet. Microbiol.">
        <title>Mutations associated with change of susceptibility to lincosamides and/or macrolides in field and laboratory-derived Mycoplasma californicum strains in Japan, and development of a rapid detection method for these mutations.</title>
        <authorList>
            <person name="Hata E."/>
            <person name="Nagai K."/>
            <person name="Murakami K."/>
        </authorList>
    </citation>
    <scope>NUCLEOTIDE SEQUENCE</scope>
    <source>
        <strain evidence="2">HAZ160_1</strain>
    </source>
</reference>
<name>A0AAT9F8D5_9BACT</name>
<dbReference type="SUPFAM" id="SSF51679">
    <property type="entry name" value="Bacterial luciferase-like"/>
    <property type="match status" value="1"/>
</dbReference>
<dbReference type="AlphaFoldDB" id="A0AAT9F8D5"/>
<accession>A0AAT9F8D5</accession>
<dbReference type="GO" id="GO:0005829">
    <property type="term" value="C:cytosol"/>
    <property type="evidence" value="ECO:0007669"/>
    <property type="project" value="TreeGrafter"/>
</dbReference>
<dbReference type="InterPro" id="IPR011251">
    <property type="entry name" value="Luciferase-like_dom"/>
</dbReference>
<organism evidence="2">
    <name type="scientific">Mycoplasmopsis californica HAZ160_1</name>
    <dbReference type="NCBI Taxonomy" id="1397850"/>
    <lineage>
        <taxon>Bacteria</taxon>
        <taxon>Bacillati</taxon>
        <taxon>Mycoplasmatota</taxon>
        <taxon>Mycoplasmoidales</taxon>
        <taxon>Metamycoplasmataceae</taxon>
        <taxon>Mycoplasmopsis</taxon>
    </lineage>
</organism>
<dbReference type="EMBL" id="AP013353">
    <property type="protein sequence ID" value="BAP01168.1"/>
    <property type="molecule type" value="Genomic_DNA"/>
</dbReference>
<feature type="domain" description="Luciferase-like" evidence="1">
    <location>
        <begin position="15"/>
        <end position="229"/>
    </location>
</feature>
<dbReference type="InterPro" id="IPR036661">
    <property type="entry name" value="Luciferase-like_sf"/>
</dbReference>
<dbReference type="PANTHER" id="PTHR30137:SF6">
    <property type="entry name" value="LUCIFERASE-LIKE MONOOXYGENASE"/>
    <property type="match status" value="1"/>
</dbReference>
<dbReference type="Pfam" id="PF00296">
    <property type="entry name" value="Bac_luciferase"/>
    <property type="match status" value="1"/>
</dbReference>
<dbReference type="PANTHER" id="PTHR30137">
    <property type="entry name" value="LUCIFERASE-LIKE MONOOXYGENASE"/>
    <property type="match status" value="1"/>
</dbReference>
<dbReference type="RefSeq" id="WP_041103210.1">
    <property type="nucleotide sequence ID" value="NZ_AP013353.1"/>
</dbReference>
<dbReference type="InterPro" id="IPR050766">
    <property type="entry name" value="Bact_Lucif_Oxidored"/>
</dbReference>
<dbReference type="GO" id="GO:0016705">
    <property type="term" value="F:oxidoreductase activity, acting on paired donors, with incorporation or reduction of molecular oxygen"/>
    <property type="evidence" value="ECO:0007669"/>
    <property type="project" value="InterPro"/>
</dbReference>
<reference evidence="2" key="1">
    <citation type="journal article" date="2014" name="Appl. Environ. Microbiol.">
        <title>Molecular Epidemiology of Cases of Mycoplasma californicum Infection in Japan.</title>
        <authorList>
            <person name="Hata E."/>
            <person name="Suzuki K."/>
            <person name="Hanyu H."/>
            <person name="Itoh M."/>
            <person name="Higuchi H."/>
            <person name="Kobayashi H."/>
        </authorList>
    </citation>
    <scope>NUCLEOTIDE SEQUENCE</scope>
    <source>
        <strain evidence="2">HAZ160_1</strain>
    </source>
</reference>